<dbReference type="Gene3D" id="1.10.287.110">
    <property type="entry name" value="DnaJ domain"/>
    <property type="match status" value="1"/>
</dbReference>
<dbReference type="Pfam" id="PF23551">
    <property type="entry name" value="Zn_ribbon_20"/>
    <property type="match status" value="1"/>
</dbReference>
<dbReference type="PANTHER" id="PTHR44137">
    <property type="entry name" value="BNAC03G44070D PROTEIN"/>
    <property type="match status" value="1"/>
</dbReference>
<dbReference type="InterPro" id="IPR056988">
    <property type="entry name" value="Zn_ribbon_pln"/>
</dbReference>
<protein>
    <recommendedName>
        <fullName evidence="2">J domain-containing protein</fullName>
    </recommendedName>
</protein>
<evidence type="ECO:0000259" key="2">
    <source>
        <dbReference type="PROSITE" id="PS50076"/>
    </source>
</evidence>
<dbReference type="PROSITE" id="PS50076">
    <property type="entry name" value="DNAJ_2"/>
    <property type="match status" value="1"/>
</dbReference>
<keyword evidence="4" id="KW-1185">Reference proteome</keyword>
<dbReference type="EMBL" id="CACVBM020001129">
    <property type="protein sequence ID" value="CAA7032865.1"/>
    <property type="molecule type" value="Genomic_DNA"/>
</dbReference>
<comment type="caution">
    <text evidence="3">The sequence shown here is derived from an EMBL/GenBank/DDBJ whole genome shotgun (WGS) entry which is preliminary data.</text>
</comment>
<dbReference type="SUPFAM" id="SSF46565">
    <property type="entry name" value="Chaperone J-domain"/>
    <property type="match status" value="1"/>
</dbReference>
<proteinExistence type="predicted"/>
<dbReference type="SMART" id="SM00271">
    <property type="entry name" value="DnaJ"/>
    <property type="match status" value="1"/>
</dbReference>
<dbReference type="InterPro" id="IPR036869">
    <property type="entry name" value="J_dom_sf"/>
</dbReference>
<feature type="region of interest" description="Disordered" evidence="1">
    <location>
        <begin position="132"/>
        <end position="152"/>
    </location>
</feature>
<reference evidence="3" key="1">
    <citation type="submission" date="2020-01" db="EMBL/GenBank/DDBJ databases">
        <authorList>
            <person name="Mishra B."/>
        </authorList>
    </citation>
    <scope>NUCLEOTIDE SEQUENCE [LARGE SCALE GENOMIC DNA]</scope>
</reference>
<feature type="domain" description="J" evidence="2">
    <location>
        <begin position="66"/>
        <end position="130"/>
    </location>
</feature>
<dbReference type="InterPro" id="IPR001623">
    <property type="entry name" value="DnaJ_domain"/>
</dbReference>
<dbReference type="Pfam" id="PF00226">
    <property type="entry name" value="DnaJ"/>
    <property type="match status" value="1"/>
</dbReference>
<feature type="compositionally biased region" description="Low complexity" evidence="1">
    <location>
        <begin position="136"/>
        <end position="152"/>
    </location>
</feature>
<accession>A0A6D2IWC6</accession>
<gene>
    <name evidence="3" type="ORF">MERR_LOCUS20100</name>
</gene>
<dbReference type="Proteomes" id="UP000467841">
    <property type="component" value="Unassembled WGS sequence"/>
</dbReference>
<organism evidence="3 4">
    <name type="scientific">Microthlaspi erraticum</name>
    <dbReference type="NCBI Taxonomy" id="1685480"/>
    <lineage>
        <taxon>Eukaryota</taxon>
        <taxon>Viridiplantae</taxon>
        <taxon>Streptophyta</taxon>
        <taxon>Embryophyta</taxon>
        <taxon>Tracheophyta</taxon>
        <taxon>Spermatophyta</taxon>
        <taxon>Magnoliopsida</taxon>
        <taxon>eudicotyledons</taxon>
        <taxon>Gunneridae</taxon>
        <taxon>Pentapetalae</taxon>
        <taxon>rosids</taxon>
        <taxon>malvids</taxon>
        <taxon>Brassicales</taxon>
        <taxon>Brassicaceae</taxon>
        <taxon>Coluteocarpeae</taxon>
        <taxon>Microthlaspi</taxon>
    </lineage>
</organism>
<sequence>MEFNKDEAAMAREIAKSKILVNDLMGAMRFAMKAQRMYPELEGIAQMVATFNVLLSAKNIKHGEPDYYGVLGVSPKADDETVRTSYEKLSVLIHPDGNQTVGAEEAFQFLAQAWVVFSDKGKRAEYDLKRLKRRGASSSSSPKPPNKAAQRVVDTSVNTTSVNTTSIIRASEAYTSASAAASVARNTTAGGRATFWTGCVTCKTQYEYHRIYITQTLMCPYCSKPFKAAETDPPGSSSIRKAFNELEFDSFRRGTSTPTHAPPQTGAPKDEVVPRMFNKRAVSVSLSNASKRTKATSNTVKDLSKEDIKTLLVKKVKPLISTKLQELVIEAEVDAMLA</sequence>
<dbReference type="PRINTS" id="PR00625">
    <property type="entry name" value="JDOMAIN"/>
</dbReference>
<name>A0A6D2IWC6_9BRAS</name>
<evidence type="ECO:0000256" key="1">
    <source>
        <dbReference type="SAM" id="MobiDB-lite"/>
    </source>
</evidence>
<dbReference type="OrthoDB" id="66964at2759"/>
<dbReference type="AlphaFoldDB" id="A0A6D2IWC6"/>
<evidence type="ECO:0000313" key="4">
    <source>
        <dbReference type="Proteomes" id="UP000467841"/>
    </source>
</evidence>
<dbReference type="CDD" id="cd06257">
    <property type="entry name" value="DnaJ"/>
    <property type="match status" value="1"/>
</dbReference>
<dbReference type="PANTHER" id="PTHR44137:SF58">
    <property type="entry name" value="J DOMAIN-CONTAINING PROTEIN"/>
    <property type="match status" value="1"/>
</dbReference>
<evidence type="ECO:0000313" key="3">
    <source>
        <dbReference type="EMBL" id="CAA7032865.1"/>
    </source>
</evidence>